<evidence type="ECO:0000313" key="9">
    <source>
        <dbReference type="EMBL" id="NYE46606.1"/>
    </source>
</evidence>
<dbReference type="PANTHER" id="PTHR36115">
    <property type="entry name" value="PROLINE-RICH ANTIGEN HOMOLOG-RELATED"/>
    <property type="match status" value="1"/>
</dbReference>
<feature type="transmembrane region" description="Helical" evidence="7">
    <location>
        <begin position="232"/>
        <end position="251"/>
    </location>
</feature>
<dbReference type="Proteomes" id="UP000589036">
    <property type="component" value="Unassembled WGS sequence"/>
</dbReference>
<keyword evidence="3 7" id="KW-0812">Transmembrane</keyword>
<proteinExistence type="predicted"/>
<feature type="compositionally biased region" description="Gly residues" evidence="6">
    <location>
        <begin position="84"/>
        <end position="107"/>
    </location>
</feature>
<keyword evidence="2" id="KW-1003">Cell membrane</keyword>
<dbReference type="RefSeq" id="WP_179642682.1">
    <property type="nucleotide sequence ID" value="NZ_BAAAYY010000033.1"/>
</dbReference>
<keyword evidence="5 7" id="KW-0472">Membrane</keyword>
<keyword evidence="10" id="KW-1185">Reference proteome</keyword>
<protein>
    <submittedName>
        <fullName evidence="9">Putative RDD family membrane protein YckC</fullName>
    </submittedName>
</protein>
<reference evidence="9 10" key="1">
    <citation type="submission" date="2020-07" db="EMBL/GenBank/DDBJ databases">
        <title>Sequencing the genomes of 1000 actinobacteria strains.</title>
        <authorList>
            <person name="Klenk H.-P."/>
        </authorList>
    </citation>
    <scope>NUCLEOTIDE SEQUENCE [LARGE SCALE GENOMIC DNA]</scope>
    <source>
        <strain evidence="9 10">CXB654</strain>
    </source>
</reference>
<organism evidence="9 10">
    <name type="scientific">Spinactinospora alkalitolerans</name>
    <dbReference type="NCBI Taxonomy" id="687207"/>
    <lineage>
        <taxon>Bacteria</taxon>
        <taxon>Bacillati</taxon>
        <taxon>Actinomycetota</taxon>
        <taxon>Actinomycetes</taxon>
        <taxon>Streptosporangiales</taxon>
        <taxon>Nocardiopsidaceae</taxon>
        <taxon>Spinactinospora</taxon>
    </lineage>
</organism>
<dbReference type="AlphaFoldDB" id="A0A852TQD7"/>
<evidence type="ECO:0000256" key="2">
    <source>
        <dbReference type="ARBA" id="ARBA00022475"/>
    </source>
</evidence>
<feature type="transmembrane region" description="Helical" evidence="7">
    <location>
        <begin position="119"/>
        <end position="145"/>
    </location>
</feature>
<gene>
    <name evidence="9" type="ORF">HDA32_001726</name>
</gene>
<evidence type="ECO:0000256" key="5">
    <source>
        <dbReference type="ARBA" id="ARBA00023136"/>
    </source>
</evidence>
<comment type="subcellular location">
    <subcellularLocation>
        <location evidence="1">Cell membrane</location>
        <topology evidence="1">Multi-pass membrane protein</topology>
    </subcellularLocation>
</comment>
<feature type="transmembrane region" description="Helical" evidence="7">
    <location>
        <begin position="165"/>
        <end position="188"/>
    </location>
</feature>
<dbReference type="Pfam" id="PF06271">
    <property type="entry name" value="RDD"/>
    <property type="match status" value="1"/>
</dbReference>
<evidence type="ECO:0000259" key="8">
    <source>
        <dbReference type="Pfam" id="PF06271"/>
    </source>
</evidence>
<evidence type="ECO:0000256" key="4">
    <source>
        <dbReference type="ARBA" id="ARBA00022989"/>
    </source>
</evidence>
<sequence length="282" mass="29325">MNYPPPPPPNQPPEGGGYGNQGPYPPPPGQQPPPGSGPQPPYGPGPQQPYGPGPQQPPQQPPQGPPPGAHPGYPGQGAPPPGPQGGYGPPQGAPYGGQPYGGHGAPGGGQRLAEWWQRLVARIVDGVIVGVPLGIINGVLGLLFFTAAMSPVEVDPSTGEVTGGVSTWGTVAVTIVMFLLASAAALLYEGLCLSKWGATVGKRLLSLRVVPLDGARQEGLPSATAFLRAGAWWVYLPLMFVPVVSWIVWLYPLLNGLWPLWDQPNRQSLNDKIAKTVVVQAG</sequence>
<feature type="compositionally biased region" description="Pro residues" evidence="6">
    <location>
        <begin position="1"/>
        <end position="12"/>
    </location>
</feature>
<accession>A0A852TQD7</accession>
<dbReference type="InterPro" id="IPR051791">
    <property type="entry name" value="Pra-immunoreactive"/>
</dbReference>
<evidence type="ECO:0000256" key="7">
    <source>
        <dbReference type="SAM" id="Phobius"/>
    </source>
</evidence>
<dbReference type="EMBL" id="JACCCC010000001">
    <property type="protein sequence ID" value="NYE46606.1"/>
    <property type="molecule type" value="Genomic_DNA"/>
</dbReference>
<dbReference type="PANTHER" id="PTHR36115:SF4">
    <property type="entry name" value="MEMBRANE PROTEIN"/>
    <property type="match status" value="1"/>
</dbReference>
<evidence type="ECO:0000313" key="10">
    <source>
        <dbReference type="Proteomes" id="UP000589036"/>
    </source>
</evidence>
<dbReference type="InterPro" id="IPR010432">
    <property type="entry name" value="RDD"/>
</dbReference>
<evidence type="ECO:0000256" key="3">
    <source>
        <dbReference type="ARBA" id="ARBA00022692"/>
    </source>
</evidence>
<feature type="region of interest" description="Disordered" evidence="6">
    <location>
        <begin position="1"/>
        <end position="107"/>
    </location>
</feature>
<evidence type="ECO:0000256" key="1">
    <source>
        <dbReference type="ARBA" id="ARBA00004651"/>
    </source>
</evidence>
<name>A0A852TQD7_9ACTN</name>
<evidence type="ECO:0000256" key="6">
    <source>
        <dbReference type="SAM" id="MobiDB-lite"/>
    </source>
</evidence>
<comment type="caution">
    <text evidence="9">The sequence shown here is derived from an EMBL/GenBank/DDBJ whole genome shotgun (WGS) entry which is preliminary data.</text>
</comment>
<keyword evidence="4 7" id="KW-1133">Transmembrane helix</keyword>
<feature type="compositionally biased region" description="Pro residues" evidence="6">
    <location>
        <begin position="23"/>
        <end position="69"/>
    </location>
</feature>
<feature type="domain" description="RDD" evidence="8">
    <location>
        <begin position="113"/>
        <end position="275"/>
    </location>
</feature>
<dbReference type="GO" id="GO:0005886">
    <property type="term" value="C:plasma membrane"/>
    <property type="evidence" value="ECO:0007669"/>
    <property type="project" value="UniProtKB-SubCell"/>
</dbReference>